<comment type="similarity">
    <text evidence="3 9">Belongs to the peptidase C19 family.</text>
</comment>
<feature type="domain" description="USP" evidence="11">
    <location>
        <begin position="89"/>
        <end position="343"/>
    </location>
</feature>
<dbReference type="InterPro" id="IPR050164">
    <property type="entry name" value="Peptidase_C19"/>
</dbReference>
<evidence type="ECO:0000256" key="9">
    <source>
        <dbReference type="RuleBase" id="RU366025"/>
    </source>
</evidence>
<dbReference type="InterPro" id="IPR038765">
    <property type="entry name" value="Papain-like_cys_pep_sf"/>
</dbReference>
<dbReference type="SUPFAM" id="SSF54001">
    <property type="entry name" value="Cysteine proteinases"/>
    <property type="match status" value="1"/>
</dbReference>
<evidence type="ECO:0000256" key="7">
    <source>
        <dbReference type="ARBA" id="ARBA00022807"/>
    </source>
</evidence>
<dbReference type="InterPro" id="IPR001394">
    <property type="entry name" value="Peptidase_C19_UCH"/>
</dbReference>
<evidence type="ECO:0000256" key="6">
    <source>
        <dbReference type="ARBA" id="ARBA00022801"/>
    </source>
</evidence>
<keyword evidence="6 9" id="KW-0378">Hydrolase</keyword>
<accession>A0A9P0HTR0</accession>
<dbReference type="PROSITE" id="PS51283">
    <property type="entry name" value="DUSP"/>
    <property type="match status" value="1"/>
</dbReference>
<dbReference type="PROSITE" id="PS00973">
    <property type="entry name" value="USP_2"/>
    <property type="match status" value="1"/>
</dbReference>
<feature type="region of interest" description="Disordered" evidence="10">
    <location>
        <begin position="716"/>
        <end position="748"/>
    </location>
</feature>
<dbReference type="InterPro" id="IPR006615">
    <property type="entry name" value="Pept_C19_DUSP"/>
</dbReference>
<dbReference type="Proteomes" id="UP001152798">
    <property type="component" value="Chromosome 7"/>
</dbReference>
<evidence type="ECO:0000256" key="3">
    <source>
        <dbReference type="ARBA" id="ARBA00009085"/>
    </source>
</evidence>
<evidence type="ECO:0000259" key="11">
    <source>
        <dbReference type="PROSITE" id="PS50235"/>
    </source>
</evidence>
<evidence type="ECO:0000313" key="14">
    <source>
        <dbReference type="Proteomes" id="UP001152798"/>
    </source>
</evidence>
<dbReference type="Pfam" id="PF06337">
    <property type="entry name" value="DUSP"/>
    <property type="match status" value="1"/>
</dbReference>
<keyword evidence="4 9" id="KW-0645">Protease</keyword>
<dbReference type="InterPro" id="IPR018200">
    <property type="entry name" value="USP_CS"/>
</dbReference>
<dbReference type="PROSITE" id="PS50235">
    <property type="entry name" value="USP_3"/>
    <property type="match status" value="1"/>
</dbReference>
<comment type="catalytic activity">
    <reaction evidence="1 9">
        <text>Thiol-dependent hydrolysis of ester, thioester, amide, peptide and isopeptide bonds formed by the C-terminal Gly of ubiquitin (a 76-residue protein attached to proteins as an intracellular targeting signal).</text>
        <dbReference type="EC" id="3.4.19.12"/>
    </reaction>
</comment>
<protein>
    <recommendedName>
        <fullName evidence="9">Ubiquitin carboxyl-terminal hydrolase</fullName>
        <ecNumber evidence="9">3.4.19.12</ecNumber>
    </recommendedName>
</protein>
<evidence type="ECO:0000256" key="5">
    <source>
        <dbReference type="ARBA" id="ARBA00022786"/>
    </source>
</evidence>
<evidence type="ECO:0000256" key="2">
    <source>
        <dbReference type="ARBA" id="ARBA00004123"/>
    </source>
</evidence>
<dbReference type="Pfam" id="PF00443">
    <property type="entry name" value="UCH"/>
    <property type="match status" value="2"/>
</dbReference>
<dbReference type="PROSITE" id="PS00972">
    <property type="entry name" value="USP_1"/>
    <property type="match status" value="1"/>
</dbReference>
<dbReference type="GO" id="GO:0016579">
    <property type="term" value="P:protein deubiquitination"/>
    <property type="evidence" value="ECO:0007669"/>
    <property type="project" value="InterPro"/>
</dbReference>
<dbReference type="Gene3D" id="3.30.2230.10">
    <property type="entry name" value="DUSP-like"/>
    <property type="match status" value="1"/>
</dbReference>
<sequence length="858" mass="97278">MPPIRKVQLDKAAWLWCETVDPDKISEDNVDTAYRGNVPKCKLGTCRRNCRGNPYCLSGLGESRWLSDNVDESEDEDVDLQIRQPDTFVGLKNLGATCYVNSLVQLWFHNLAFRKAIYSWNPLEDPMESAELTDENVSVKSPRTVVGHLQLLFALMQFSKQRSIDPLAFIKALDLEPSMQQDAQEFSKLFISLLEESLNQQSDPKVQNLIIDNFRGEYSYITRQKGHKKKINSSLQFPDTLDMSQYMTVSENENTPMVYNLTAVLIHKGPSAYSGHYVAHICDQLTGAWYKFNDEQVEKMEGNKLKLGSEEEDEDGAKKAKQARVAKGFLASSNAYMLVYTAQSVREVLTPLTENDLQPHLVKQIQQSNDEFEKLILETKEEKKNRKEIGQVQKATMANLVKVMPVDGPGTRDWEVISVKWLSMWLANSKEDFEPVDNSPLLCSHNRLNPDLVSNAKYITTAAADSIFGKYGGGPRLPASEALCRDCITAKCRRIKFRIKLTDDAKELSNLLKHKEELDGSGFWVGKKSLKDWRKKALTVFEETEGGVMREVEDCPSPSSDSDAVPRRNKRSCSESESVSINSSCDKAGNGTEPHVKKFKVTDSCTVLDQKIVAKLEVESIFESLEKLLYGTKETLSKLDDLTPELISEFKKKFYSSWKDLDLMFNRICDYNSVCSPISESTSLVTSTSGALDVPTCETGRVNGVCHSVEEDSSARKRKFEQVNDKDGVNSSDENKASKSDDEEDDNENFNEDIVCQHNNLIPEESLKRLVSESTWAKLKSYFPDCREFSKDMEPCPQCQRLASQDQATLDIRRDQALKQKEMLPSLLNNRNRSKLVSGTYKIVSVQEFLKPWRRFVR</sequence>
<evidence type="ECO:0000259" key="12">
    <source>
        <dbReference type="PROSITE" id="PS51283"/>
    </source>
</evidence>
<dbReference type="SUPFAM" id="SSF143791">
    <property type="entry name" value="DUSP-like"/>
    <property type="match status" value="1"/>
</dbReference>
<evidence type="ECO:0000313" key="13">
    <source>
        <dbReference type="EMBL" id="CAH1407630.1"/>
    </source>
</evidence>
<dbReference type="GO" id="GO:0004843">
    <property type="term" value="F:cysteine-type deubiquitinase activity"/>
    <property type="evidence" value="ECO:0007669"/>
    <property type="project" value="UniProtKB-UniRule"/>
</dbReference>
<dbReference type="GO" id="GO:0006508">
    <property type="term" value="P:proteolysis"/>
    <property type="evidence" value="ECO:0007669"/>
    <property type="project" value="UniProtKB-KW"/>
</dbReference>
<dbReference type="Gene3D" id="3.90.70.10">
    <property type="entry name" value="Cysteine proteinases"/>
    <property type="match status" value="2"/>
</dbReference>
<comment type="subcellular location">
    <subcellularLocation>
        <location evidence="2">Nucleus</location>
    </subcellularLocation>
</comment>
<gene>
    <name evidence="13" type="ORF">NEZAVI_LOCUS15309</name>
</gene>
<dbReference type="OrthoDB" id="289038at2759"/>
<dbReference type="InterPro" id="IPR035927">
    <property type="entry name" value="DUSP-like_sf"/>
</dbReference>
<keyword evidence="5 9" id="KW-0833">Ubl conjugation pathway</keyword>
<evidence type="ECO:0000256" key="4">
    <source>
        <dbReference type="ARBA" id="ARBA00022670"/>
    </source>
</evidence>
<organism evidence="13 14">
    <name type="scientific">Nezara viridula</name>
    <name type="common">Southern green stink bug</name>
    <name type="synonym">Cimex viridulus</name>
    <dbReference type="NCBI Taxonomy" id="85310"/>
    <lineage>
        <taxon>Eukaryota</taxon>
        <taxon>Metazoa</taxon>
        <taxon>Ecdysozoa</taxon>
        <taxon>Arthropoda</taxon>
        <taxon>Hexapoda</taxon>
        <taxon>Insecta</taxon>
        <taxon>Pterygota</taxon>
        <taxon>Neoptera</taxon>
        <taxon>Paraneoptera</taxon>
        <taxon>Hemiptera</taxon>
        <taxon>Heteroptera</taxon>
        <taxon>Panheteroptera</taxon>
        <taxon>Pentatomomorpha</taxon>
        <taxon>Pentatomoidea</taxon>
        <taxon>Pentatomidae</taxon>
        <taxon>Pentatominae</taxon>
        <taxon>Nezara</taxon>
    </lineage>
</organism>
<name>A0A9P0HTR0_NEZVI</name>
<evidence type="ECO:0000256" key="8">
    <source>
        <dbReference type="ARBA" id="ARBA00023242"/>
    </source>
</evidence>
<dbReference type="PANTHER" id="PTHR24006">
    <property type="entry name" value="UBIQUITIN CARBOXYL-TERMINAL HYDROLASE"/>
    <property type="match status" value="1"/>
</dbReference>
<keyword evidence="7 9" id="KW-0788">Thiol protease</keyword>
<feature type="domain" description="DUSP" evidence="12">
    <location>
        <begin position="388"/>
        <end position="483"/>
    </location>
</feature>
<proteinExistence type="inferred from homology"/>
<keyword evidence="14" id="KW-1185">Reference proteome</keyword>
<feature type="region of interest" description="Disordered" evidence="10">
    <location>
        <begin position="551"/>
        <end position="575"/>
    </location>
</feature>
<dbReference type="EC" id="3.4.19.12" evidence="9"/>
<reference evidence="13" key="1">
    <citation type="submission" date="2022-01" db="EMBL/GenBank/DDBJ databases">
        <authorList>
            <person name="King R."/>
        </authorList>
    </citation>
    <scope>NUCLEOTIDE SEQUENCE</scope>
</reference>
<dbReference type="GO" id="GO:0005829">
    <property type="term" value="C:cytosol"/>
    <property type="evidence" value="ECO:0007669"/>
    <property type="project" value="TreeGrafter"/>
</dbReference>
<evidence type="ECO:0000256" key="1">
    <source>
        <dbReference type="ARBA" id="ARBA00000707"/>
    </source>
</evidence>
<dbReference type="GO" id="GO:0005634">
    <property type="term" value="C:nucleus"/>
    <property type="evidence" value="ECO:0007669"/>
    <property type="project" value="UniProtKB-SubCell"/>
</dbReference>
<keyword evidence="8" id="KW-0539">Nucleus</keyword>
<dbReference type="InterPro" id="IPR028889">
    <property type="entry name" value="USP"/>
</dbReference>
<feature type="compositionally biased region" description="Basic and acidic residues" evidence="10">
    <location>
        <begin position="716"/>
        <end position="740"/>
    </location>
</feature>
<dbReference type="EMBL" id="OV725083">
    <property type="protein sequence ID" value="CAH1407630.1"/>
    <property type="molecule type" value="Genomic_DNA"/>
</dbReference>
<dbReference type="AlphaFoldDB" id="A0A9P0HTR0"/>
<evidence type="ECO:0000256" key="10">
    <source>
        <dbReference type="SAM" id="MobiDB-lite"/>
    </source>
</evidence>
<dbReference type="PANTHER" id="PTHR24006:SF722">
    <property type="entry name" value="UBIQUITIN CARBOXYL-TERMINAL HYDROLASE 48"/>
    <property type="match status" value="1"/>
</dbReference>